<evidence type="ECO:0000313" key="1">
    <source>
        <dbReference type="EMBL" id="MFK9084684.1"/>
    </source>
</evidence>
<protein>
    <submittedName>
        <fullName evidence="1">Ig-like domain-containing protein</fullName>
    </submittedName>
</protein>
<evidence type="ECO:0000313" key="2">
    <source>
        <dbReference type="Proteomes" id="UP001622950"/>
    </source>
</evidence>
<name>A0ACC7N373_9PSED</name>
<organism evidence="1 2">
    <name type="scientific">Pseudomonas neuropathica</name>
    <dbReference type="NCBI Taxonomy" id="2730425"/>
    <lineage>
        <taxon>Bacteria</taxon>
        <taxon>Pseudomonadati</taxon>
        <taxon>Pseudomonadota</taxon>
        <taxon>Gammaproteobacteria</taxon>
        <taxon>Pseudomonadales</taxon>
        <taxon>Pseudomonadaceae</taxon>
        <taxon>Pseudomonas</taxon>
    </lineage>
</organism>
<comment type="caution">
    <text evidence="1">The sequence shown here is derived from an EMBL/GenBank/DDBJ whole genome shotgun (WGS) entry which is preliminary data.</text>
</comment>
<accession>A0ACC7N373</accession>
<proteinExistence type="predicted"/>
<keyword evidence="2" id="KW-1185">Reference proteome</keyword>
<reference evidence="1" key="1">
    <citation type="submission" date="2024-11" db="EMBL/GenBank/DDBJ databases">
        <authorList>
            <person name="Lucas J.A."/>
        </authorList>
    </citation>
    <scope>NUCLEOTIDE SEQUENCE</scope>
    <source>
        <strain evidence="1">Z 8.8</strain>
    </source>
</reference>
<dbReference type="EMBL" id="JBJHQE010000095">
    <property type="protein sequence ID" value="MFK9084684.1"/>
    <property type="molecule type" value="Genomic_DNA"/>
</dbReference>
<gene>
    <name evidence="1" type="ORF">ACJEBM_28925</name>
</gene>
<dbReference type="Proteomes" id="UP001622950">
    <property type="component" value="Unassembled WGS sequence"/>
</dbReference>
<sequence>MKNAPPAFRSLNYIRRSSVASVMLITASLATVSAAPMDDESQPPPTDPSAYYTAPADPIAAAAALDALKTMPETNQGALALPNGAYGDRNTPRADNVLPPSLQTSFNYPTNGKPSPLYGALPFTQQLLLFEEFGTEKLDPTIPAPPLTFPVPTVGPAPAQDPNIVARSAPSGSALDAFMRQPGLFPFPSQYSNVLDRNPWKAQIETFLNRQPVGSPAEGRPPGKGWSHQRWNEFYPQVAYKTVQVGARINTGMRDRRQLHNYAVGEFGPGGLYYQTSDIPTTTGTTKGIDTRFHPNFPLQNHNALWTFDGTFPVKLLMVRYGQPVLMRHYNGLPIDPAANMGFGLHTISTHEHNGHSPAESDGYTNAFFFPGQYYDYRWPLQLAGYDTINTNAQDPRAAFPCAPGEKLFVNDASPGLKTCENGTIKIRGDWRETMSTHWFHDHMLDFTAQNVYKGNAVMMNYYSALDRGNEAIEDGVNLRLPSGSALPWGNRDYDVNLVVADKAWDANGQLWFNPFNTDGFLGDQILVNWQYEPRLKVRARSYRFRILNGSVSRYFRIALVREIAGNGGEFPGPSGSGVSYSRVPFHLIGNDGNLMEHAVPFDGSMDLDGDGDKQNHNAILPTQGIAERFDIIVNFAKNGIKTGDKLYFVNLMEHKTGKGPEKNGLSLADVLSEKYKAVIKQGSKGPEWDKGDPVVGKFMQMIVQPYTGQDVSMNPADYEPAKPGKAAGKKMIPLTLDRDNAADMVKVKAARHREFIFGRSDGTDEAPWTIKTDGGFGYDMDSRRISAAAQLSTGPTDGGYGGDGTLEVWKIKNGGNGWNHPVHVHFEEGIVLSRDGKAPPEWEKWARKDVYRIGEGIDSSVDVEMAIHFREFAGTYMEHCHNTQHEDTSMLLRWDIEHPGQFQLMPTPLPGWDGVTYVNSAALPTFRTPGNGDGNGDDDDNEDQNQKPVANPDSASSSNGQPVTINVLANDTDPDGNLPLKVVGLAQPDSGQGSVSTDGVRVIYTPPASIPAPFTAAFTYQASDAKNAVSEPAMVSVAVTPKPAVNEELVITSATVSVRSNNRYTWDLAGTTSKGTGNTLTATVTTTAGPLSLGNAILTPTGTGARWRISVSTTGAGPTPGATVTVRSTFGQAVTVPIVAH</sequence>